<feature type="non-terminal residue" evidence="2">
    <location>
        <position position="44"/>
    </location>
</feature>
<comment type="caution">
    <text evidence="2">The sequence shown here is derived from an EMBL/GenBank/DDBJ whole genome shotgun (WGS) entry which is preliminary data.</text>
</comment>
<protein>
    <submittedName>
        <fullName evidence="2">Uncharacterized protein</fullName>
    </submittedName>
</protein>
<keyword evidence="3" id="KW-1185">Reference proteome</keyword>
<proteinExistence type="predicted"/>
<dbReference type="AlphaFoldDB" id="A0A392MYH4"/>
<evidence type="ECO:0000313" key="2">
    <source>
        <dbReference type="EMBL" id="MCH92035.1"/>
    </source>
</evidence>
<evidence type="ECO:0000256" key="1">
    <source>
        <dbReference type="SAM" id="MobiDB-lite"/>
    </source>
</evidence>
<name>A0A392MYH4_9FABA</name>
<dbReference type="Proteomes" id="UP000265520">
    <property type="component" value="Unassembled WGS sequence"/>
</dbReference>
<evidence type="ECO:0000313" key="3">
    <source>
        <dbReference type="Proteomes" id="UP000265520"/>
    </source>
</evidence>
<feature type="region of interest" description="Disordered" evidence="1">
    <location>
        <begin position="1"/>
        <end position="32"/>
    </location>
</feature>
<sequence>MKIEERGIEREIEEKKRKKRSKEEKKNKRKMDENFKIIISPLIK</sequence>
<accession>A0A392MYH4</accession>
<gene>
    <name evidence="2" type="ORF">A2U01_0012967</name>
</gene>
<organism evidence="2 3">
    <name type="scientific">Trifolium medium</name>
    <dbReference type="NCBI Taxonomy" id="97028"/>
    <lineage>
        <taxon>Eukaryota</taxon>
        <taxon>Viridiplantae</taxon>
        <taxon>Streptophyta</taxon>
        <taxon>Embryophyta</taxon>
        <taxon>Tracheophyta</taxon>
        <taxon>Spermatophyta</taxon>
        <taxon>Magnoliopsida</taxon>
        <taxon>eudicotyledons</taxon>
        <taxon>Gunneridae</taxon>
        <taxon>Pentapetalae</taxon>
        <taxon>rosids</taxon>
        <taxon>fabids</taxon>
        <taxon>Fabales</taxon>
        <taxon>Fabaceae</taxon>
        <taxon>Papilionoideae</taxon>
        <taxon>50 kb inversion clade</taxon>
        <taxon>NPAAA clade</taxon>
        <taxon>Hologalegina</taxon>
        <taxon>IRL clade</taxon>
        <taxon>Trifolieae</taxon>
        <taxon>Trifolium</taxon>
    </lineage>
</organism>
<dbReference type="EMBL" id="LXQA010021728">
    <property type="protein sequence ID" value="MCH92035.1"/>
    <property type="molecule type" value="Genomic_DNA"/>
</dbReference>
<reference evidence="2 3" key="1">
    <citation type="journal article" date="2018" name="Front. Plant Sci.">
        <title>Red Clover (Trifolium pratense) and Zigzag Clover (T. medium) - A Picture of Genomic Similarities and Differences.</title>
        <authorList>
            <person name="Dluhosova J."/>
            <person name="Istvanek J."/>
            <person name="Nedelnik J."/>
            <person name="Repkova J."/>
        </authorList>
    </citation>
    <scope>NUCLEOTIDE SEQUENCE [LARGE SCALE GENOMIC DNA]</scope>
    <source>
        <strain evidence="3">cv. 10/8</strain>
        <tissue evidence="2">Leaf</tissue>
    </source>
</reference>